<dbReference type="PANTHER" id="PTHR35807">
    <property type="entry name" value="TRANSCRIPTIONAL REGULATOR REDD-RELATED"/>
    <property type="match status" value="1"/>
</dbReference>
<dbReference type="PATRIC" id="fig|93466.3.peg.1150"/>
<dbReference type="AlphaFoldDB" id="A0A172T3D5"/>
<dbReference type="GO" id="GO:0003677">
    <property type="term" value="F:DNA binding"/>
    <property type="evidence" value="ECO:0007669"/>
    <property type="project" value="InterPro"/>
</dbReference>
<proteinExistence type="predicted"/>
<sequence>MLYIKFFGDWKVYKDGNEFNDFTSKKALKLLFYILLSNRSKVSVEELSRTFWPGYGPDYFKKNLNAQLYYIRKDLEIPYNYLRNERGYVFIDLSYFPSDYSEFMKAIDNADAKRASELYTGLLLDGLEDDWVRKHRVRCQRLYEELLKVSSKTETENSKVTVSSILKAKILLEHQKATREKYFIPIELKKGYVKEIRVRKGDIVLDLGDKLFLILERGKKSSEEVVFGFAKRLGLDLSYVVFLSEEDVLNQIDSNIA</sequence>
<dbReference type="InterPro" id="IPR016032">
    <property type="entry name" value="Sig_transdc_resp-reg_C-effctor"/>
</dbReference>
<dbReference type="Proteomes" id="UP000077096">
    <property type="component" value="Chromosome"/>
</dbReference>
<dbReference type="OrthoDB" id="47826at2"/>
<accession>A0A172T3D5</accession>
<dbReference type="InterPro" id="IPR036388">
    <property type="entry name" value="WH-like_DNA-bd_sf"/>
</dbReference>
<dbReference type="Gene3D" id="1.10.10.10">
    <property type="entry name" value="Winged helix-like DNA-binding domain superfamily/Winged helix DNA-binding domain"/>
    <property type="match status" value="1"/>
</dbReference>
<organism evidence="1 2">
    <name type="scientific">Fervidobacterium pennivorans</name>
    <dbReference type="NCBI Taxonomy" id="93466"/>
    <lineage>
        <taxon>Bacteria</taxon>
        <taxon>Thermotogati</taxon>
        <taxon>Thermotogota</taxon>
        <taxon>Thermotogae</taxon>
        <taxon>Thermotogales</taxon>
        <taxon>Fervidobacteriaceae</taxon>
        <taxon>Fervidobacterium</taxon>
    </lineage>
</organism>
<dbReference type="PANTHER" id="PTHR35807:SF2">
    <property type="entry name" value="TRANSCRIPTIONAL ACTIVATOR DOMAIN"/>
    <property type="match status" value="1"/>
</dbReference>
<reference evidence="1 2" key="1">
    <citation type="submission" date="2014-08" db="EMBL/GenBank/DDBJ databases">
        <title>Fervidobacterium pennivorans DYC genome.</title>
        <authorList>
            <person name="Wushke S."/>
        </authorList>
    </citation>
    <scope>NUCLEOTIDE SEQUENCE [LARGE SCALE GENOMIC DNA]</scope>
    <source>
        <strain evidence="1 2">DYC</strain>
    </source>
</reference>
<dbReference type="SUPFAM" id="SSF46894">
    <property type="entry name" value="C-terminal effector domain of the bipartite response regulators"/>
    <property type="match status" value="1"/>
</dbReference>
<evidence type="ECO:0000313" key="1">
    <source>
        <dbReference type="EMBL" id="ANE41466.1"/>
    </source>
</evidence>
<dbReference type="KEGG" id="fng:JM64_05425"/>
<gene>
    <name evidence="1" type="ORF">JM64_05425</name>
</gene>
<protein>
    <recommendedName>
        <fullName evidence="3">Transcriptional regulator</fullName>
    </recommendedName>
</protein>
<name>A0A172T3D5_FERPE</name>
<dbReference type="EMBL" id="CP011393">
    <property type="protein sequence ID" value="ANE41466.1"/>
    <property type="molecule type" value="Genomic_DNA"/>
</dbReference>
<dbReference type="GO" id="GO:0006355">
    <property type="term" value="P:regulation of DNA-templated transcription"/>
    <property type="evidence" value="ECO:0007669"/>
    <property type="project" value="InterPro"/>
</dbReference>
<dbReference type="InterPro" id="IPR051677">
    <property type="entry name" value="AfsR-DnrI-RedD_regulator"/>
</dbReference>
<evidence type="ECO:0000313" key="2">
    <source>
        <dbReference type="Proteomes" id="UP000077096"/>
    </source>
</evidence>
<evidence type="ECO:0008006" key="3">
    <source>
        <dbReference type="Google" id="ProtNLM"/>
    </source>
</evidence>